<dbReference type="RefSeq" id="WP_218157703.1">
    <property type="nucleotide sequence ID" value="NZ_FNOK01000079.1"/>
</dbReference>
<keyword evidence="8" id="KW-1185">Reference proteome</keyword>
<dbReference type="InterPro" id="IPR036259">
    <property type="entry name" value="MFS_trans_sf"/>
</dbReference>
<dbReference type="GO" id="GO:0005886">
    <property type="term" value="C:plasma membrane"/>
    <property type="evidence" value="ECO:0007669"/>
    <property type="project" value="UniProtKB-SubCell"/>
</dbReference>
<evidence type="ECO:0000256" key="5">
    <source>
        <dbReference type="SAM" id="Phobius"/>
    </source>
</evidence>
<feature type="transmembrane region" description="Helical" evidence="5">
    <location>
        <begin position="20"/>
        <end position="38"/>
    </location>
</feature>
<dbReference type="PROSITE" id="PS50850">
    <property type="entry name" value="MFS"/>
    <property type="match status" value="1"/>
</dbReference>
<keyword evidence="3 5" id="KW-1133">Transmembrane helix</keyword>
<dbReference type="GO" id="GO:0061513">
    <property type="term" value="F:glucose 6-phosphate:phosphate antiporter activity"/>
    <property type="evidence" value="ECO:0007669"/>
    <property type="project" value="TreeGrafter"/>
</dbReference>
<feature type="transmembrane region" description="Helical" evidence="5">
    <location>
        <begin position="224"/>
        <end position="247"/>
    </location>
</feature>
<dbReference type="Gene3D" id="1.20.1250.20">
    <property type="entry name" value="MFS general substrate transporter like domains"/>
    <property type="match status" value="2"/>
</dbReference>
<dbReference type="STRING" id="418495.SAMN05216215_10795"/>
<dbReference type="GO" id="GO:0035435">
    <property type="term" value="P:phosphate ion transmembrane transport"/>
    <property type="evidence" value="ECO:0007669"/>
    <property type="project" value="TreeGrafter"/>
</dbReference>
<comment type="subcellular location">
    <subcellularLocation>
        <location evidence="1">Cell membrane</location>
        <topology evidence="1">Multi-pass membrane protein</topology>
    </subcellularLocation>
</comment>
<gene>
    <name evidence="7" type="ORF">SAMN05216215_10795</name>
</gene>
<feature type="transmembrane region" description="Helical" evidence="5">
    <location>
        <begin position="87"/>
        <end position="106"/>
    </location>
</feature>
<dbReference type="PANTHER" id="PTHR43826">
    <property type="entry name" value="GLUCOSE-6-PHOSPHATE EXCHANGER SLC37A4"/>
    <property type="match status" value="1"/>
</dbReference>
<name>A0A1H3TCU9_9PSEU</name>
<accession>A0A1H3TCU9</accession>
<evidence type="ECO:0000313" key="7">
    <source>
        <dbReference type="EMBL" id="SDZ47767.1"/>
    </source>
</evidence>
<evidence type="ECO:0000256" key="2">
    <source>
        <dbReference type="ARBA" id="ARBA00022692"/>
    </source>
</evidence>
<dbReference type="SUPFAM" id="SSF103473">
    <property type="entry name" value="MFS general substrate transporter"/>
    <property type="match status" value="1"/>
</dbReference>
<feature type="domain" description="Major facilitator superfamily (MFS) profile" evidence="6">
    <location>
        <begin position="1"/>
        <end position="422"/>
    </location>
</feature>
<keyword evidence="2 5" id="KW-0812">Transmembrane</keyword>
<dbReference type="CDD" id="cd06174">
    <property type="entry name" value="MFS"/>
    <property type="match status" value="1"/>
</dbReference>
<feature type="transmembrane region" description="Helical" evidence="5">
    <location>
        <begin position="398"/>
        <end position="420"/>
    </location>
</feature>
<feature type="transmembrane region" description="Helical" evidence="5">
    <location>
        <begin position="156"/>
        <end position="178"/>
    </location>
</feature>
<evidence type="ECO:0000256" key="4">
    <source>
        <dbReference type="ARBA" id="ARBA00023136"/>
    </source>
</evidence>
<evidence type="ECO:0000313" key="8">
    <source>
        <dbReference type="Proteomes" id="UP000199529"/>
    </source>
</evidence>
<sequence length="432" mass="45569">MTNTTMKTAPAKTGFDKAKWARFAVLVMAGGTIYKLANIKDVFYVPMQQQMGLSNTEIGALLSVNSIVATALFVVGGYLADRFSTRILIPLGLIGVGGLGLYMSTFPGYGQLVPIFALLAVCSDCLVWPALLKSIRRLGGPEEQGRLFGFLEGGRGAVDTLVAFSALGVFALLGSGAAGFRAAIAFYALIDIAVGVLLFFLLRDQRPESAVDTPKKKRAGLSEILHAARLPQLWLVSATVFMAYVVYCGLTYFIPYLTYVYGLPAALAGAYGIINQYGLKILGGPLGGVLVDKVFKGASRYLRLAFVCLIPIAAIILLLPTGGQNQIPAMAACLLFSLIIFTMRGVFWAPMDEVGIPNQVSGTAFGIACLIGYAPGMFAFLVYGAILDANPGAAGYHLVFILMAALALVGAGVATGLARVARAHRAAAVREG</sequence>
<feature type="transmembrane region" description="Helical" evidence="5">
    <location>
        <begin position="363"/>
        <end position="386"/>
    </location>
</feature>
<dbReference type="InterPro" id="IPR020846">
    <property type="entry name" value="MFS_dom"/>
</dbReference>
<dbReference type="InterPro" id="IPR051337">
    <property type="entry name" value="OPA_Antiporter"/>
</dbReference>
<dbReference type="EMBL" id="FNOK01000079">
    <property type="protein sequence ID" value="SDZ47767.1"/>
    <property type="molecule type" value="Genomic_DNA"/>
</dbReference>
<feature type="transmembrane region" description="Helical" evidence="5">
    <location>
        <begin position="327"/>
        <end position="351"/>
    </location>
</feature>
<protein>
    <submittedName>
        <fullName evidence="7">Sugar phosphate permease</fullName>
    </submittedName>
</protein>
<feature type="transmembrane region" description="Helical" evidence="5">
    <location>
        <begin position="58"/>
        <end position="80"/>
    </location>
</feature>
<dbReference type="InterPro" id="IPR011701">
    <property type="entry name" value="MFS"/>
</dbReference>
<feature type="transmembrane region" description="Helical" evidence="5">
    <location>
        <begin position="112"/>
        <end position="135"/>
    </location>
</feature>
<organism evidence="7 8">
    <name type="scientific">Saccharopolyspora shandongensis</name>
    <dbReference type="NCBI Taxonomy" id="418495"/>
    <lineage>
        <taxon>Bacteria</taxon>
        <taxon>Bacillati</taxon>
        <taxon>Actinomycetota</taxon>
        <taxon>Actinomycetes</taxon>
        <taxon>Pseudonocardiales</taxon>
        <taxon>Pseudonocardiaceae</taxon>
        <taxon>Saccharopolyspora</taxon>
    </lineage>
</organism>
<proteinExistence type="predicted"/>
<feature type="transmembrane region" description="Helical" evidence="5">
    <location>
        <begin position="301"/>
        <end position="321"/>
    </location>
</feature>
<dbReference type="Pfam" id="PF07690">
    <property type="entry name" value="MFS_1"/>
    <property type="match status" value="1"/>
</dbReference>
<evidence type="ECO:0000256" key="3">
    <source>
        <dbReference type="ARBA" id="ARBA00022989"/>
    </source>
</evidence>
<evidence type="ECO:0000259" key="6">
    <source>
        <dbReference type="PROSITE" id="PS50850"/>
    </source>
</evidence>
<evidence type="ECO:0000256" key="1">
    <source>
        <dbReference type="ARBA" id="ARBA00004651"/>
    </source>
</evidence>
<keyword evidence="4 5" id="KW-0472">Membrane</keyword>
<reference evidence="8" key="1">
    <citation type="submission" date="2016-10" db="EMBL/GenBank/DDBJ databases">
        <authorList>
            <person name="Varghese N."/>
            <person name="Submissions S."/>
        </authorList>
    </citation>
    <scope>NUCLEOTIDE SEQUENCE [LARGE SCALE GENOMIC DNA]</scope>
    <source>
        <strain evidence="8">CGMCC 4.3530</strain>
    </source>
</reference>
<dbReference type="PANTHER" id="PTHR43826:SF3">
    <property type="entry name" value="GLUCOSE-6-PHOSPHATE EXCHANGER SLC37A4"/>
    <property type="match status" value="1"/>
</dbReference>
<dbReference type="Proteomes" id="UP000199529">
    <property type="component" value="Unassembled WGS sequence"/>
</dbReference>
<dbReference type="AlphaFoldDB" id="A0A1H3TCU9"/>
<feature type="transmembrane region" description="Helical" evidence="5">
    <location>
        <begin position="184"/>
        <end position="203"/>
    </location>
</feature>